<dbReference type="InterPro" id="IPR002694">
    <property type="entry name" value="Znf_CHC2"/>
</dbReference>
<dbReference type="Gene3D" id="3.40.1360.10">
    <property type="match status" value="1"/>
</dbReference>
<dbReference type="SUPFAM" id="SSF57783">
    <property type="entry name" value="Zinc beta-ribbon"/>
    <property type="match status" value="1"/>
</dbReference>
<evidence type="ECO:0000256" key="7">
    <source>
        <dbReference type="ARBA" id="ARBA00022771"/>
    </source>
</evidence>
<evidence type="ECO:0000256" key="11">
    <source>
        <dbReference type="SAM" id="MobiDB-lite"/>
    </source>
</evidence>
<dbReference type="Gene3D" id="3.90.580.10">
    <property type="entry name" value="Zinc finger, CHC2-type domain"/>
    <property type="match status" value="1"/>
</dbReference>
<evidence type="ECO:0000256" key="8">
    <source>
        <dbReference type="ARBA" id="ARBA00022833"/>
    </source>
</evidence>
<evidence type="ECO:0000313" key="13">
    <source>
        <dbReference type="EMBL" id="MDO1536362.1"/>
    </source>
</evidence>
<dbReference type="Pfam" id="PF01807">
    <property type="entry name" value="Zn_ribbon_DnaG"/>
    <property type="match status" value="1"/>
</dbReference>
<evidence type="ECO:0000256" key="1">
    <source>
        <dbReference type="ARBA" id="ARBA00022478"/>
    </source>
</evidence>
<evidence type="ECO:0000259" key="12">
    <source>
        <dbReference type="PROSITE" id="PS50880"/>
    </source>
</evidence>
<dbReference type="PANTHER" id="PTHR30313:SF2">
    <property type="entry name" value="DNA PRIMASE"/>
    <property type="match status" value="1"/>
</dbReference>
<keyword evidence="5 10" id="KW-0235">DNA replication</keyword>
<feature type="zinc finger region" description="CHC2-type" evidence="10">
    <location>
        <begin position="63"/>
        <end position="87"/>
    </location>
</feature>
<evidence type="ECO:0000313" key="14">
    <source>
        <dbReference type="Proteomes" id="UP001169027"/>
    </source>
</evidence>
<dbReference type="EMBL" id="JAUKVY010000027">
    <property type="protein sequence ID" value="MDO1536362.1"/>
    <property type="molecule type" value="Genomic_DNA"/>
</dbReference>
<evidence type="ECO:0000256" key="3">
    <source>
        <dbReference type="ARBA" id="ARBA00022679"/>
    </source>
</evidence>
<keyword evidence="9 10" id="KW-0804">Transcription</keyword>
<dbReference type="Proteomes" id="UP001169027">
    <property type="component" value="Unassembled WGS sequence"/>
</dbReference>
<reference evidence="13" key="1">
    <citation type="submission" date="2023-06" db="EMBL/GenBank/DDBJ databases">
        <authorList>
            <person name="Jiang Y."/>
            <person name="Liu Q."/>
        </authorList>
    </citation>
    <scope>NUCLEOTIDE SEQUENCE</scope>
    <source>
        <strain evidence="13">CGMCC 1.12090</strain>
    </source>
</reference>
<protein>
    <recommendedName>
        <fullName evidence="10">DNA primase</fullName>
        <ecNumber evidence="10">2.7.7.101</ecNumber>
    </recommendedName>
</protein>
<comment type="subunit">
    <text evidence="10">Monomer. Interacts with DnaB.</text>
</comment>
<gene>
    <name evidence="10" type="primary">dnaG</name>
    <name evidence="13" type="ORF">Q2T77_29160</name>
</gene>
<dbReference type="EC" id="2.7.7.101" evidence="10"/>
<keyword evidence="4 10" id="KW-0548">Nucleotidyltransferase</keyword>
<feature type="domain" description="Toprim" evidence="12">
    <location>
        <begin position="346"/>
        <end position="428"/>
    </location>
</feature>
<dbReference type="CDD" id="cd03364">
    <property type="entry name" value="TOPRIM_DnaG_primases"/>
    <property type="match status" value="1"/>
</dbReference>
<keyword evidence="7 10" id="KW-0863">Zinc-finger</keyword>
<evidence type="ECO:0000256" key="6">
    <source>
        <dbReference type="ARBA" id="ARBA00022723"/>
    </source>
</evidence>
<feature type="compositionally biased region" description="Low complexity" evidence="11">
    <location>
        <begin position="242"/>
        <end position="257"/>
    </location>
</feature>
<name>A0ABT8SED9_9BURK</name>
<evidence type="ECO:0000256" key="5">
    <source>
        <dbReference type="ARBA" id="ARBA00022705"/>
    </source>
</evidence>
<comment type="domain">
    <text evidence="10">Contains an N-terminal zinc-binding domain, a central core domain that contains the primase activity, and a C-terminal DnaB-binding domain.</text>
</comment>
<evidence type="ECO:0000256" key="10">
    <source>
        <dbReference type="HAMAP-Rule" id="MF_00974"/>
    </source>
</evidence>
<keyword evidence="1 10" id="KW-0240">DNA-directed RNA polymerase</keyword>
<dbReference type="InterPro" id="IPR006171">
    <property type="entry name" value="TOPRIM_dom"/>
</dbReference>
<comment type="cofactor">
    <cofactor evidence="10">
        <name>Zn(2+)</name>
        <dbReference type="ChEBI" id="CHEBI:29105"/>
    </cofactor>
    <text evidence="10">Binds 1 zinc ion per monomer.</text>
</comment>
<dbReference type="PANTHER" id="PTHR30313">
    <property type="entry name" value="DNA PRIMASE"/>
    <property type="match status" value="1"/>
</dbReference>
<dbReference type="Pfam" id="PF08275">
    <property type="entry name" value="DNAG_N"/>
    <property type="match status" value="1"/>
</dbReference>
<keyword evidence="6 10" id="KW-0479">Metal-binding</keyword>
<organism evidence="13 14">
    <name type="scientific">Variovorax ginsengisoli</name>
    <dbReference type="NCBI Taxonomy" id="363844"/>
    <lineage>
        <taxon>Bacteria</taxon>
        <taxon>Pseudomonadati</taxon>
        <taxon>Pseudomonadota</taxon>
        <taxon>Betaproteobacteria</taxon>
        <taxon>Burkholderiales</taxon>
        <taxon>Comamonadaceae</taxon>
        <taxon>Variovorax</taxon>
    </lineage>
</organism>
<dbReference type="InterPro" id="IPR034151">
    <property type="entry name" value="TOPRIM_DnaG_bac"/>
</dbReference>
<dbReference type="InterPro" id="IPR030846">
    <property type="entry name" value="DnaG_bac"/>
</dbReference>
<keyword evidence="2 10" id="KW-0639">Primosome</keyword>
<evidence type="ECO:0000256" key="2">
    <source>
        <dbReference type="ARBA" id="ARBA00022515"/>
    </source>
</evidence>
<accession>A0ABT8SED9</accession>
<keyword evidence="8 10" id="KW-0862">Zinc</keyword>
<sequence>MLSNDEPERPQAAGFSGGIAGGGSRNIDGSVIDQIKQRVDIVEVVGRHVELKRAGGALFKGLCPFHTERSPSFTVTPSRQSYHCFGCGAHGDAVQFLMEMEGMSFRETIEDMAQAAGVAIPAPDPHAPVVRRPPPDVKKAMHLVMDIAANRYTSELAGALELIQARPDAAGFQADSGRYVHAKRGIHQTTIDRFRIGLAPEGWDTLKELDWPRETFAPGQNDAATTLASVDLIRAREEREGGAAPAPAAPARKPFGFPSATRPATLAPAAAPTPPAQPASYYDTFRARLIFPVRDTAGKIVAFGGRRLIEDSSSAKYLNSAETPIFHKSNVLYGLFEAREAIRKAKRVHVVEGYMDVVMLAQYGVENAVASMGTAMTESQLQTLLRFTECVIFVFDGDGAGQKAARKAAETVLPLVRATHDIRILTLPDGQDPDDYVRTHGRDAFDELVETSAKSLSFFLRDQLLAECGGAKSPEQRARFQQRFQQILKLMSADQTLAKEYWKMFQQVLTGNEARPAQPGAAGSQAFQTFGYRRPAVTTPTRAPTLTAAESSIVAKLRDAVRAAPEVALQVREEIVGLLDPDDPAELRLQKDLDALDEAMPPQRAAEGTPEWLLARDALLSHAELFEIHRRQQVRAELQAQRASGEISTADYIRELKELG</sequence>
<evidence type="ECO:0000256" key="4">
    <source>
        <dbReference type="ARBA" id="ARBA00022695"/>
    </source>
</evidence>
<comment type="function">
    <text evidence="10">RNA polymerase that catalyzes the synthesis of short RNA molecules used as primers for DNA polymerase during DNA replication.</text>
</comment>
<dbReference type="Pfam" id="PF13155">
    <property type="entry name" value="Toprim_2"/>
    <property type="match status" value="1"/>
</dbReference>
<keyword evidence="14" id="KW-1185">Reference proteome</keyword>
<dbReference type="Gene3D" id="3.90.980.10">
    <property type="entry name" value="DNA primase, catalytic core, N-terminal domain"/>
    <property type="match status" value="1"/>
</dbReference>
<keyword evidence="3 10" id="KW-0808">Transferase</keyword>
<dbReference type="InterPro" id="IPR013264">
    <property type="entry name" value="DNAG_N"/>
</dbReference>
<feature type="region of interest" description="Disordered" evidence="11">
    <location>
        <begin position="238"/>
        <end position="257"/>
    </location>
</feature>
<dbReference type="SMART" id="SM00400">
    <property type="entry name" value="ZnF_CHCC"/>
    <property type="match status" value="1"/>
</dbReference>
<comment type="caution">
    <text evidence="13">The sequence shown here is derived from an EMBL/GenBank/DDBJ whole genome shotgun (WGS) entry which is preliminary data.</text>
</comment>
<proteinExistence type="inferred from homology"/>
<dbReference type="InterPro" id="IPR037068">
    <property type="entry name" value="DNA_primase_core_N_sf"/>
</dbReference>
<dbReference type="PROSITE" id="PS50880">
    <property type="entry name" value="TOPRIM"/>
    <property type="match status" value="1"/>
</dbReference>
<dbReference type="SMART" id="SM00493">
    <property type="entry name" value="TOPRIM"/>
    <property type="match status" value="1"/>
</dbReference>
<feature type="region of interest" description="Disordered" evidence="11">
    <location>
        <begin position="1"/>
        <end position="21"/>
    </location>
</feature>
<dbReference type="RefSeq" id="WP_301814383.1">
    <property type="nucleotide sequence ID" value="NZ_JAUJZH010000027.1"/>
</dbReference>
<dbReference type="InterPro" id="IPR036977">
    <property type="entry name" value="DNA_primase_Znf_CHC2"/>
</dbReference>
<comment type="catalytic activity">
    <reaction evidence="10">
        <text>ssDNA + n NTP = ssDNA/pppN(pN)n-1 hybrid + (n-1) diphosphate.</text>
        <dbReference type="EC" id="2.7.7.101"/>
    </reaction>
</comment>
<dbReference type="SUPFAM" id="SSF56731">
    <property type="entry name" value="DNA primase core"/>
    <property type="match status" value="1"/>
</dbReference>
<dbReference type="HAMAP" id="MF_00974">
    <property type="entry name" value="DNA_primase_DnaG"/>
    <property type="match status" value="1"/>
</dbReference>
<dbReference type="InterPro" id="IPR050219">
    <property type="entry name" value="DnaG_primase"/>
</dbReference>
<comment type="similarity">
    <text evidence="10">Belongs to the DnaG primase family.</text>
</comment>
<keyword evidence="10" id="KW-0238">DNA-binding</keyword>
<evidence type="ECO:0000256" key="9">
    <source>
        <dbReference type="ARBA" id="ARBA00023163"/>
    </source>
</evidence>